<reference evidence="9" key="1">
    <citation type="journal article" date="2019" name="Int. J. Syst. Evol. Microbiol.">
        <title>Halobacteriovorax valvorus sp. nov., a novel prokaryotic predator isolated from coastal seawater of China.</title>
        <authorList>
            <person name="Chen M.-X."/>
        </authorList>
    </citation>
    <scope>NUCLEOTIDE SEQUENCE [LARGE SCALE GENOMIC DNA]</scope>
    <source>
        <strain evidence="9">BL9</strain>
    </source>
</reference>
<evidence type="ECO:0000259" key="7">
    <source>
        <dbReference type="Pfam" id="PF08245"/>
    </source>
</evidence>
<evidence type="ECO:0000256" key="1">
    <source>
        <dbReference type="ARBA" id="ARBA00004496"/>
    </source>
</evidence>
<evidence type="ECO:0000256" key="2">
    <source>
        <dbReference type="ARBA" id="ARBA00004752"/>
    </source>
</evidence>
<dbReference type="EC" id="6.3.2.9" evidence="8"/>
<accession>A0ABY0IFU1</accession>
<dbReference type="InterPro" id="IPR005762">
    <property type="entry name" value="MurD"/>
</dbReference>
<dbReference type="Gene3D" id="3.90.190.20">
    <property type="entry name" value="Mur ligase, C-terminal domain"/>
    <property type="match status" value="1"/>
</dbReference>
<keyword evidence="4 8" id="KW-0436">Ligase</keyword>
<comment type="subcellular location">
    <subcellularLocation>
        <location evidence="1">Cytoplasm</location>
    </subcellularLocation>
</comment>
<gene>
    <name evidence="8" type="primary">murD</name>
    <name evidence="8" type="ORF">DAY19_14700</name>
</gene>
<evidence type="ECO:0000256" key="3">
    <source>
        <dbReference type="ARBA" id="ARBA00022490"/>
    </source>
</evidence>
<dbReference type="InterPro" id="IPR013221">
    <property type="entry name" value="Mur_ligase_cen"/>
</dbReference>
<dbReference type="Pfam" id="PF08245">
    <property type="entry name" value="Mur_ligase_M"/>
    <property type="match status" value="1"/>
</dbReference>
<dbReference type="NCBIfam" id="TIGR01087">
    <property type="entry name" value="murD"/>
    <property type="match status" value="1"/>
</dbReference>
<comment type="pathway">
    <text evidence="2">Cell wall biogenesis; peptidoglycan biosynthesis.</text>
</comment>
<sequence>MTNHHLKRDFSMIINESLNPYNKIAVVGLGVSGRSALRLLTFLEKDVYLVNQGEVETWPRYEETRSILGKVEQENSNALLKEMDLIILSPGISKDIDIFDGVTCPIWCEIELAYKFADAPILGVTGTNGKTTVVSFLAECAKYDTTGDYFIGGNIGVPFCDYIYERMSGEREQAQGIILELSSFQLNLIEEFQCDVAGLLNLTFSHGERYHSIEEYGLDKYEIFKNMQNGGVAYYPSGLPVAIPYEMRNGHALDLDMKKIISELSSYIDVSKLKIFGEHNIINTYFVYLLWDAFTGNIDAFKGACESFHGVEYRLQLIKHESDQYFFNDAKSTNWDSTCIALKGVENLGNVDLIIGGQLRGEGDNQLSRLDEFKNEIRKIYFFGESGKILSNECREIDCEYYENLDDVFKAGFEAKVILFSPAFPSFDQYLNYIKRGEHFTKLALT</sequence>
<organism evidence="8 9">
    <name type="scientific">Halobacteriovorax vibrionivorans</name>
    <dbReference type="NCBI Taxonomy" id="2152716"/>
    <lineage>
        <taxon>Bacteria</taxon>
        <taxon>Pseudomonadati</taxon>
        <taxon>Bdellovibrionota</taxon>
        <taxon>Bacteriovoracia</taxon>
        <taxon>Bacteriovoracales</taxon>
        <taxon>Halobacteriovoraceae</taxon>
        <taxon>Halobacteriovorax</taxon>
    </lineage>
</organism>
<dbReference type="PANTHER" id="PTHR43692">
    <property type="entry name" value="UDP-N-ACETYLMURAMOYLALANINE--D-GLUTAMATE LIGASE"/>
    <property type="match status" value="1"/>
</dbReference>
<evidence type="ECO:0000313" key="9">
    <source>
        <dbReference type="Proteomes" id="UP000443582"/>
    </source>
</evidence>
<feature type="domain" description="Mur ligase central" evidence="7">
    <location>
        <begin position="124"/>
        <end position="236"/>
    </location>
</feature>
<dbReference type="SUPFAM" id="SSF51984">
    <property type="entry name" value="MurCD N-terminal domain"/>
    <property type="match status" value="1"/>
</dbReference>
<dbReference type="Gene3D" id="3.40.1190.10">
    <property type="entry name" value="Mur-like, catalytic domain"/>
    <property type="match status" value="1"/>
</dbReference>
<evidence type="ECO:0000256" key="4">
    <source>
        <dbReference type="ARBA" id="ARBA00022598"/>
    </source>
</evidence>
<dbReference type="SUPFAM" id="SSF53623">
    <property type="entry name" value="MurD-like peptide ligases, catalytic domain"/>
    <property type="match status" value="1"/>
</dbReference>
<comment type="caution">
    <text evidence="8">The sequence shown here is derived from an EMBL/GenBank/DDBJ whole genome shotgun (WGS) entry which is preliminary data.</text>
</comment>
<name>A0ABY0IFU1_9BACT</name>
<keyword evidence="9" id="KW-1185">Reference proteome</keyword>
<keyword evidence="3" id="KW-0963">Cytoplasm</keyword>
<proteinExistence type="predicted"/>
<evidence type="ECO:0000313" key="8">
    <source>
        <dbReference type="EMBL" id="RZF20409.1"/>
    </source>
</evidence>
<keyword evidence="6" id="KW-0067">ATP-binding</keyword>
<dbReference type="SUPFAM" id="SSF53244">
    <property type="entry name" value="MurD-like peptide ligases, peptide-binding domain"/>
    <property type="match status" value="1"/>
</dbReference>
<evidence type="ECO:0000256" key="5">
    <source>
        <dbReference type="ARBA" id="ARBA00022741"/>
    </source>
</evidence>
<dbReference type="InterPro" id="IPR036615">
    <property type="entry name" value="Mur_ligase_C_dom_sf"/>
</dbReference>
<dbReference type="Gene3D" id="3.40.50.720">
    <property type="entry name" value="NAD(P)-binding Rossmann-like Domain"/>
    <property type="match status" value="1"/>
</dbReference>
<dbReference type="GO" id="GO:0008764">
    <property type="term" value="F:UDP-N-acetylmuramoylalanine-D-glutamate ligase activity"/>
    <property type="evidence" value="ECO:0007669"/>
    <property type="project" value="UniProtKB-EC"/>
</dbReference>
<keyword evidence="5" id="KW-0547">Nucleotide-binding</keyword>
<protein>
    <submittedName>
        <fullName evidence="8">UDP-N-acetylmuramoyl-L-alanine--D-glutamate ligase</fullName>
        <ecNumber evidence="8">6.3.2.9</ecNumber>
    </submittedName>
</protein>
<dbReference type="Proteomes" id="UP000443582">
    <property type="component" value="Unassembled WGS sequence"/>
</dbReference>
<evidence type="ECO:0000256" key="6">
    <source>
        <dbReference type="ARBA" id="ARBA00022840"/>
    </source>
</evidence>
<dbReference type="EMBL" id="QDKL01000004">
    <property type="protein sequence ID" value="RZF20409.1"/>
    <property type="molecule type" value="Genomic_DNA"/>
</dbReference>
<dbReference type="InterPro" id="IPR036565">
    <property type="entry name" value="Mur-like_cat_sf"/>
</dbReference>
<dbReference type="PANTHER" id="PTHR43692:SF1">
    <property type="entry name" value="UDP-N-ACETYLMURAMOYLALANINE--D-GLUTAMATE LIGASE"/>
    <property type="match status" value="1"/>
</dbReference>